<dbReference type="Proteomes" id="UP001597520">
    <property type="component" value="Unassembled WGS sequence"/>
</dbReference>
<feature type="compositionally biased region" description="Basic and acidic residues" evidence="1">
    <location>
        <begin position="26"/>
        <end position="51"/>
    </location>
</feature>
<keyword evidence="3" id="KW-1185">Reference proteome</keyword>
<sequence>MKAGHALVPAALLSFYEEQAAIQVDKVGDRSGDVENRSGNRENQSRNRENQSRNTGID</sequence>
<evidence type="ECO:0000313" key="2">
    <source>
        <dbReference type="EMBL" id="MFD2706595.1"/>
    </source>
</evidence>
<comment type="caution">
    <text evidence="2">The sequence shown here is derived from an EMBL/GenBank/DDBJ whole genome shotgun (WGS) entry which is preliminary data.</text>
</comment>
<evidence type="ECO:0000256" key="1">
    <source>
        <dbReference type="SAM" id="MobiDB-lite"/>
    </source>
</evidence>
<feature type="region of interest" description="Disordered" evidence="1">
    <location>
        <begin position="26"/>
        <end position="58"/>
    </location>
</feature>
<reference evidence="3" key="1">
    <citation type="journal article" date="2019" name="Int. J. Syst. Evol. Microbiol.">
        <title>The Global Catalogue of Microorganisms (GCM) 10K type strain sequencing project: providing services to taxonomists for standard genome sequencing and annotation.</title>
        <authorList>
            <consortium name="The Broad Institute Genomics Platform"/>
            <consortium name="The Broad Institute Genome Sequencing Center for Infectious Disease"/>
            <person name="Wu L."/>
            <person name="Ma J."/>
        </authorList>
    </citation>
    <scope>NUCLEOTIDE SEQUENCE [LARGE SCALE GENOMIC DNA]</scope>
    <source>
        <strain evidence="3">KCTC 33792</strain>
    </source>
</reference>
<gene>
    <name evidence="2" type="ORF">ACFSUB_14100</name>
</gene>
<evidence type="ECO:0000313" key="3">
    <source>
        <dbReference type="Proteomes" id="UP001597520"/>
    </source>
</evidence>
<dbReference type="RefSeq" id="WP_380713901.1">
    <property type="nucleotide sequence ID" value="NZ_JBHUML010000005.1"/>
</dbReference>
<name>A0ABW5T6X3_9BACI</name>
<organism evidence="2 3">
    <name type="scientific">Salibacterium lacus</name>
    <dbReference type="NCBI Taxonomy" id="1898109"/>
    <lineage>
        <taxon>Bacteria</taxon>
        <taxon>Bacillati</taxon>
        <taxon>Bacillota</taxon>
        <taxon>Bacilli</taxon>
        <taxon>Bacillales</taxon>
        <taxon>Bacillaceae</taxon>
    </lineage>
</organism>
<dbReference type="EMBL" id="JBHUML010000005">
    <property type="protein sequence ID" value="MFD2706595.1"/>
    <property type="molecule type" value="Genomic_DNA"/>
</dbReference>
<proteinExistence type="predicted"/>
<accession>A0ABW5T6X3</accession>
<protein>
    <submittedName>
        <fullName evidence="2">Uncharacterized protein</fullName>
    </submittedName>
</protein>